<evidence type="ECO:0000313" key="1">
    <source>
        <dbReference type="EMBL" id="KAH7692392.1"/>
    </source>
</evidence>
<comment type="caution">
    <text evidence="1">The sequence shown here is derived from an EMBL/GenBank/DDBJ whole genome shotgun (WGS) entry which is preliminary data.</text>
</comment>
<organism evidence="1 2">
    <name type="scientific">Dioscorea alata</name>
    <name type="common">Purple yam</name>
    <dbReference type="NCBI Taxonomy" id="55571"/>
    <lineage>
        <taxon>Eukaryota</taxon>
        <taxon>Viridiplantae</taxon>
        <taxon>Streptophyta</taxon>
        <taxon>Embryophyta</taxon>
        <taxon>Tracheophyta</taxon>
        <taxon>Spermatophyta</taxon>
        <taxon>Magnoliopsida</taxon>
        <taxon>Liliopsida</taxon>
        <taxon>Dioscoreales</taxon>
        <taxon>Dioscoreaceae</taxon>
        <taxon>Dioscorea</taxon>
    </lineage>
</organism>
<name>A0ACB7WV64_DIOAL</name>
<accession>A0ACB7WV64</accession>
<sequence>MSSKPPTEVEHDQLVLQPRNPIELNQDCLLEILSWLPAKNICKLQCLNRSTCNLYSDRLLRKLQTLRARTDSGIFVHNSSSLSSFEKFFLHGSSGVPPESIEFMLKNSRKIVASSNGLIVFQTTKGVNKSSIGDLCVFNPMLQTLAPISSPPDFSLDDKPRIGVTCTSASDGLEYNIILVTMKLGEHPHEWRTVLECHRYSSKNMSWEYLKAIDDSGRRSINLENPVFVSGSIYWASDTGSYMSNTDPYILAFDVEKRTSKLMPLPEEARKVGIDNYMIQVAPWTNKSLCLIQYIKLRAVVIWVLESTSSRGSWMKVHEVDLVSLELGDVCQTLGSFTIINGELLVFTAEDCLYVYRLKDKQLKKLGEHNQGLYPQLRPYANTFHPCGKFEHKKVIE</sequence>
<gene>
    <name evidence="1" type="ORF">IHE45_01G064000</name>
</gene>
<dbReference type="EMBL" id="CM037011">
    <property type="protein sequence ID" value="KAH7692392.1"/>
    <property type="molecule type" value="Genomic_DNA"/>
</dbReference>
<evidence type="ECO:0000313" key="2">
    <source>
        <dbReference type="Proteomes" id="UP000827976"/>
    </source>
</evidence>
<keyword evidence="2" id="KW-1185">Reference proteome</keyword>
<dbReference type="Proteomes" id="UP000827976">
    <property type="component" value="Chromosome 1"/>
</dbReference>
<reference evidence="2" key="1">
    <citation type="journal article" date="2022" name="Nat. Commun.">
        <title>Chromosome evolution and the genetic basis of agronomically important traits in greater yam.</title>
        <authorList>
            <person name="Bredeson J.V."/>
            <person name="Lyons J.B."/>
            <person name="Oniyinde I.O."/>
            <person name="Okereke N.R."/>
            <person name="Kolade O."/>
            <person name="Nnabue I."/>
            <person name="Nwadili C.O."/>
            <person name="Hribova E."/>
            <person name="Parker M."/>
            <person name="Nwogha J."/>
            <person name="Shu S."/>
            <person name="Carlson J."/>
            <person name="Kariba R."/>
            <person name="Muthemba S."/>
            <person name="Knop K."/>
            <person name="Barton G.J."/>
            <person name="Sherwood A.V."/>
            <person name="Lopez-Montes A."/>
            <person name="Asiedu R."/>
            <person name="Jamnadass R."/>
            <person name="Muchugi A."/>
            <person name="Goodstein D."/>
            <person name="Egesi C.N."/>
            <person name="Featherston J."/>
            <person name="Asfaw A."/>
            <person name="Simpson G.G."/>
            <person name="Dolezel J."/>
            <person name="Hendre P.S."/>
            <person name="Van Deynze A."/>
            <person name="Kumar P.L."/>
            <person name="Obidiegwu J.E."/>
            <person name="Bhattacharjee R."/>
            <person name="Rokhsar D.S."/>
        </authorList>
    </citation>
    <scope>NUCLEOTIDE SEQUENCE [LARGE SCALE GENOMIC DNA]</scope>
    <source>
        <strain evidence="2">cv. TDa95/00328</strain>
    </source>
</reference>
<protein>
    <submittedName>
        <fullName evidence="1">F-box domain-containing protein</fullName>
    </submittedName>
</protein>
<proteinExistence type="predicted"/>